<name>A0A0B4CVE9_9FLAO</name>
<keyword evidence="2" id="KW-1185">Reference proteome</keyword>
<dbReference type="OrthoDB" id="1355945at2"/>
<dbReference type="Proteomes" id="UP000031167">
    <property type="component" value="Unassembled WGS sequence"/>
</dbReference>
<proteinExistence type="predicted"/>
<dbReference type="STRING" id="363331.RM51_01625"/>
<reference evidence="1 2" key="1">
    <citation type="submission" date="2014-12" db="EMBL/GenBank/DDBJ databases">
        <title>Genome sequencing of Chryseobacterium taiwanense TPW19.</title>
        <authorList>
            <person name="Tan P.W."/>
            <person name="Chan K.-G."/>
        </authorList>
    </citation>
    <scope>NUCLEOTIDE SEQUENCE [LARGE SCALE GENOMIC DNA]</scope>
    <source>
        <strain evidence="1 2">TPW19</strain>
    </source>
</reference>
<organism evidence="1 2">
    <name type="scientific">Chryseobacterium taiwanense</name>
    <dbReference type="NCBI Taxonomy" id="363331"/>
    <lineage>
        <taxon>Bacteria</taxon>
        <taxon>Pseudomonadati</taxon>
        <taxon>Bacteroidota</taxon>
        <taxon>Flavobacteriia</taxon>
        <taxon>Flavobacteriales</taxon>
        <taxon>Weeksellaceae</taxon>
        <taxon>Chryseobacterium group</taxon>
        <taxon>Chryseobacterium</taxon>
    </lineage>
</organism>
<sequence>MESLNAKISSEIIQNLVDNYRSNQLKYINENLGTDDAHSIWFDFVTLKKFITEIEEAAQSLDSSISEEDLGVRFYYAAYPEVPQEPIPQSFSKKHTLVMVPTKKVDGLNYDFNPFEEENALAITGRMALAQNHGDLVPPGPTNVESF</sequence>
<gene>
    <name evidence="1" type="ORF">RM51_01625</name>
</gene>
<dbReference type="AlphaFoldDB" id="A0A0B4CVE9"/>
<dbReference type="EMBL" id="JWTA01000001">
    <property type="protein sequence ID" value="KIC65174.1"/>
    <property type="molecule type" value="Genomic_DNA"/>
</dbReference>
<evidence type="ECO:0000313" key="1">
    <source>
        <dbReference type="EMBL" id="KIC65174.1"/>
    </source>
</evidence>
<comment type="caution">
    <text evidence="1">The sequence shown here is derived from an EMBL/GenBank/DDBJ whole genome shotgun (WGS) entry which is preliminary data.</text>
</comment>
<evidence type="ECO:0000313" key="2">
    <source>
        <dbReference type="Proteomes" id="UP000031167"/>
    </source>
</evidence>
<protein>
    <submittedName>
        <fullName evidence="1">Uncharacterized protein</fullName>
    </submittedName>
</protein>
<accession>A0A0B4CVE9</accession>
<dbReference type="RefSeq" id="WP_039364384.1">
    <property type="nucleotide sequence ID" value="NZ_JWTA01000001.1"/>
</dbReference>